<evidence type="ECO:0000313" key="2">
    <source>
        <dbReference type="Proteomes" id="UP000027265"/>
    </source>
</evidence>
<dbReference type="InParanoid" id="A0A067PNT7"/>
<gene>
    <name evidence="1" type="ORF">JAAARDRAFT_132540</name>
</gene>
<accession>A0A067PNT7</accession>
<proteinExistence type="predicted"/>
<evidence type="ECO:0000313" key="1">
    <source>
        <dbReference type="EMBL" id="KDQ56434.1"/>
    </source>
</evidence>
<organism evidence="1 2">
    <name type="scientific">Jaapia argillacea MUCL 33604</name>
    <dbReference type="NCBI Taxonomy" id="933084"/>
    <lineage>
        <taxon>Eukaryota</taxon>
        <taxon>Fungi</taxon>
        <taxon>Dikarya</taxon>
        <taxon>Basidiomycota</taxon>
        <taxon>Agaricomycotina</taxon>
        <taxon>Agaricomycetes</taxon>
        <taxon>Agaricomycetidae</taxon>
        <taxon>Jaapiales</taxon>
        <taxon>Jaapiaceae</taxon>
        <taxon>Jaapia</taxon>
    </lineage>
</organism>
<sequence length="202" mass="23370">LPVKHDRFYFADGSIVFLVNNTLYKIHRYFLQRDSDVLSERINWDALTGGGALSDGSAEYHSLQLENINAIEFDRFLSTLYPFYVNRPFRRFDEWTSVLRLASMWNFALIRELAIEQPSEVASPVDKVVLGRQYTVTQWLVPAFVDLAKRDTPLNLGEGRRLGMEDAILLGQIVESRRYTGWSRNHEVVEEDVQRLLGEGKE</sequence>
<dbReference type="OrthoDB" id="2367075at2759"/>
<evidence type="ECO:0008006" key="3">
    <source>
        <dbReference type="Google" id="ProtNLM"/>
    </source>
</evidence>
<name>A0A067PNT7_9AGAM</name>
<dbReference type="AlphaFoldDB" id="A0A067PNT7"/>
<protein>
    <recommendedName>
        <fullName evidence="3">BTB domain-containing protein</fullName>
    </recommendedName>
</protein>
<reference evidence="2" key="1">
    <citation type="journal article" date="2014" name="Proc. Natl. Acad. Sci. U.S.A.">
        <title>Extensive sampling of basidiomycete genomes demonstrates inadequacy of the white-rot/brown-rot paradigm for wood decay fungi.</title>
        <authorList>
            <person name="Riley R."/>
            <person name="Salamov A.A."/>
            <person name="Brown D.W."/>
            <person name="Nagy L.G."/>
            <person name="Floudas D."/>
            <person name="Held B.W."/>
            <person name="Levasseur A."/>
            <person name="Lombard V."/>
            <person name="Morin E."/>
            <person name="Otillar R."/>
            <person name="Lindquist E.A."/>
            <person name="Sun H."/>
            <person name="LaButti K.M."/>
            <person name="Schmutz J."/>
            <person name="Jabbour D."/>
            <person name="Luo H."/>
            <person name="Baker S.E."/>
            <person name="Pisabarro A.G."/>
            <person name="Walton J.D."/>
            <person name="Blanchette R.A."/>
            <person name="Henrissat B."/>
            <person name="Martin F."/>
            <person name="Cullen D."/>
            <person name="Hibbett D.S."/>
            <person name="Grigoriev I.V."/>
        </authorList>
    </citation>
    <scope>NUCLEOTIDE SEQUENCE [LARGE SCALE GENOMIC DNA]</scope>
    <source>
        <strain evidence="2">MUCL 33604</strain>
    </source>
</reference>
<keyword evidence="2" id="KW-1185">Reference proteome</keyword>
<dbReference type="HOGENOM" id="CLU_047592_7_0_1"/>
<dbReference type="Proteomes" id="UP000027265">
    <property type="component" value="Unassembled WGS sequence"/>
</dbReference>
<dbReference type="STRING" id="933084.A0A067PNT7"/>
<feature type="non-terminal residue" evidence="1">
    <location>
        <position position="1"/>
    </location>
</feature>
<dbReference type="EMBL" id="KL197722">
    <property type="protein sequence ID" value="KDQ56434.1"/>
    <property type="molecule type" value="Genomic_DNA"/>
</dbReference>